<reference evidence="3" key="1">
    <citation type="journal article" date="2023" name="Int. J. Syst. Evol. Microbiol.">
        <title>&lt;i&gt;Shewanella septentrionalis&lt;/i&gt; sp. nov. and &lt;i&gt;Shewanella holmiensis&lt;/i&gt; sp. nov., isolated from Baltic Sea water and sediments.</title>
        <authorList>
            <person name="Martin-Rodriguez A.J."/>
            <person name="Thorell K."/>
            <person name="Joffre E."/>
            <person name="Jensie-Markopoulos S."/>
            <person name="Moore E.R.B."/>
            <person name="Sjoling A."/>
        </authorList>
    </citation>
    <scope>NUCLEOTIDE SEQUENCE</scope>
    <source>
        <strain evidence="3">SP1W3</strain>
    </source>
</reference>
<feature type="binding site" evidence="2">
    <location>
        <position position="188"/>
    </location>
    <ligand>
        <name>FAD</name>
        <dbReference type="ChEBI" id="CHEBI:57692"/>
    </ligand>
</feature>
<evidence type="ECO:0000256" key="2">
    <source>
        <dbReference type="PIRSR" id="PIRSR011396-2"/>
    </source>
</evidence>
<dbReference type="AlphaFoldDB" id="A0A9X2WYK1"/>
<dbReference type="InterPro" id="IPR036188">
    <property type="entry name" value="FAD/NAD-bd_sf"/>
</dbReference>
<dbReference type="Proteomes" id="UP001155604">
    <property type="component" value="Unassembled WGS sequence"/>
</dbReference>
<dbReference type="Gene3D" id="3.50.50.60">
    <property type="entry name" value="FAD/NAD(P)-binding domain"/>
    <property type="match status" value="1"/>
</dbReference>
<dbReference type="Pfam" id="PF04820">
    <property type="entry name" value="Trp_halogenase"/>
    <property type="match status" value="1"/>
</dbReference>
<proteinExistence type="predicted"/>
<feature type="binding site" evidence="2">
    <location>
        <position position="339"/>
    </location>
    <ligand>
        <name>FAD</name>
        <dbReference type="ChEBI" id="CHEBI:57692"/>
    </ligand>
</feature>
<evidence type="ECO:0000256" key="1">
    <source>
        <dbReference type="PIRSR" id="PIRSR011396-1"/>
    </source>
</evidence>
<feature type="binding site" evidence="2">
    <location>
        <position position="83"/>
    </location>
    <ligand>
        <name>7-chloro-L-tryptophan</name>
        <dbReference type="ChEBI" id="CHEBI:58713"/>
    </ligand>
</feature>
<accession>A0A9X2WYK1</accession>
<feature type="active site" evidence="1">
    <location>
        <position position="83"/>
    </location>
</feature>
<sequence length="513" mass="58380">MTSRKDIKSVVIVGGGTAGWISACHLAKKLNARTPKIQVMLVESPNIPTIGVGEGTVPMLRETLKYFGIREDDFIHRCDVTFKQSVKFIDWNEPNSGEYYHHLFDYPYFKDFTSTWLNKSLSDRGRYADLVSVQGHLIDAGFGPKAMTQPQYRGAMHYAYHLDAAKFTKLLTEFGVEQLGVKHLLAEVIDTKIDAQGNILELYTDNAGVLTADLYVDCTGFSAQLIGSACNVPFVDKSDILFVDSALVVQLPYEDKYTPIPCFTKSTAQEAGWIWDIGLSERRGVGYVYSSQYSSIEQAESVLREYLGKAAEEISFRHIPMKVGYREKSWQGNCVAIGLSSGFVEPLEATGLLMFDATARMLAECFPANTDVMPLVANRYNQRVSNAWNRVIDFIKLHYVTAKRMDTPFWVDNKNEISIPDSLKEHLELWRYHIPTAYDFTSTLEFFNLENYLYVLYGSDFESTLKMTLNDEEERLFSEMTDKLDKQVTLLKSQLLPHRELIERIKLYGIQLN</sequence>
<dbReference type="InterPro" id="IPR006905">
    <property type="entry name" value="Flavin_halogenase"/>
</dbReference>
<evidence type="ECO:0000313" key="3">
    <source>
        <dbReference type="EMBL" id="MCT7947549.1"/>
    </source>
</evidence>
<dbReference type="PANTHER" id="PTHR43747:SF4">
    <property type="entry name" value="FLAVIN-DEPENDENT TRYPTOPHAN HALOGENASE"/>
    <property type="match status" value="1"/>
</dbReference>
<gene>
    <name evidence="3" type="ORF">NE536_19550</name>
</gene>
<name>A0A9X2WYK1_9GAMM</name>
<keyword evidence="2" id="KW-0285">Flavoprotein</keyword>
<dbReference type="GO" id="GO:0000166">
    <property type="term" value="F:nucleotide binding"/>
    <property type="evidence" value="ECO:0007669"/>
    <property type="project" value="UniProtKB-KW"/>
</dbReference>
<dbReference type="GO" id="GO:0004497">
    <property type="term" value="F:monooxygenase activity"/>
    <property type="evidence" value="ECO:0007669"/>
    <property type="project" value="InterPro"/>
</dbReference>
<keyword evidence="2" id="KW-0274">FAD</keyword>
<dbReference type="SUPFAM" id="SSF51905">
    <property type="entry name" value="FAD/NAD(P)-binding domain"/>
    <property type="match status" value="1"/>
</dbReference>
<organism evidence="3 4">
    <name type="scientific">Shewanella septentrionalis</name>
    <dbReference type="NCBI Taxonomy" id="2952223"/>
    <lineage>
        <taxon>Bacteria</taxon>
        <taxon>Pseudomonadati</taxon>
        <taxon>Pseudomonadota</taxon>
        <taxon>Gammaproteobacteria</taxon>
        <taxon>Alteromonadales</taxon>
        <taxon>Shewanellaceae</taxon>
        <taxon>Shewanella</taxon>
    </lineage>
</organism>
<protein>
    <submittedName>
        <fullName evidence="3">Tryptophan 7-halogenase</fullName>
    </submittedName>
</protein>
<dbReference type="RefSeq" id="WP_261273746.1">
    <property type="nucleotide sequence ID" value="NZ_JAMTCC010000045.1"/>
</dbReference>
<dbReference type="PANTHER" id="PTHR43747">
    <property type="entry name" value="FAD-BINDING PROTEIN"/>
    <property type="match status" value="1"/>
</dbReference>
<keyword evidence="4" id="KW-1185">Reference proteome</keyword>
<evidence type="ECO:0000313" key="4">
    <source>
        <dbReference type="Proteomes" id="UP001155604"/>
    </source>
</evidence>
<dbReference type="InterPro" id="IPR033856">
    <property type="entry name" value="Trp_halogen"/>
</dbReference>
<dbReference type="PROSITE" id="PS51257">
    <property type="entry name" value="PROKAR_LIPOPROTEIN"/>
    <property type="match status" value="1"/>
</dbReference>
<dbReference type="InterPro" id="IPR050816">
    <property type="entry name" value="Flavin-dep_Halogenase_NPB"/>
</dbReference>
<feature type="binding site" evidence="2">
    <location>
        <position position="348"/>
    </location>
    <ligand>
        <name>L-tryptophan</name>
        <dbReference type="ChEBI" id="CHEBI:57912"/>
    </ligand>
</feature>
<feature type="binding site" evidence="2">
    <location>
        <begin position="15"/>
        <end position="18"/>
    </location>
    <ligand>
        <name>FAD</name>
        <dbReference type="ChEBI" id="CHEBI:57692"/>
    </ligand>
</feature>
<dbReference type="PIRSF" id="PIRSF011396">
    <property type="entry name" value="Trp_halogenase"/>
    <property type="match status" value="1"/>
</dbReference>
<comment type="caution">
    <text evidence="3">The sequence shown here is derived from an EMBL/GenBank/DDBJ whole genome shotgun (WGS) entry which is preliminary data.</text>
</comment>
<keyword evidence="2" id="KW-0547">Nucleotide-binding</keyword>
<dbReference type="EMBL" id="JAMTCC010000045">
    <property type="protein sequence ID" value="MCT7947549.1"/>
    <property type="molecule type" value="Genomic_DNA"/>
</dbReference>